<evidence type="ECO:0000313" key="3">
    <source>
        <dbReference type="Proteomes" id="UP000295260"/>
    </source>
</evidence>
<dbReference type="InterPro" id="IPR019223">
    <property type="entry name" value="DUF2147"/>
</dbReference>
<evidence type="ECO:0000259" key="1">
    <source>
        <dbReference type="Pfam" id="PF09917"/>
    </source>
</evidence>
<reference evidence="2 3" key="1">
    <citation type="submission" date="2019-03" db="EMBL/GenBank/DDBJ databases">
        <title>Genomic Encyclopedia of Archaeal and Bacterial Type Strains, Phase II (KMG-II): from individual species to whole genera.</title>
        <authorList>
            <person name="Goeker M."/>
        </authorList>
    </citation>
    <scope>NUCLEOTIDE SEQUENCE [LARGE SCALE GENOMIC DNA]</scope>
    <source>
        <strain evidence="2 3">DSM 25687</strain>
    </source>
</reference>
<sequence>MKANKIVILLLFFVQISFSQTIIGKWKTIDDETGKEKAIIEIFEKNGKYYGKIIEILEQEHRFRKCELCQGEDKNKPILGLVIIKSIQKNGAIFDGGKITDPKNGKTYNCKISFDGNNKLIVRGYIGISLFGRSQTWVRDK</sequence>
<accession>A0A4R6Q653</accession>
<organism evidence="2 3">
    <name type="scientific">Flavobacterium dankookense</name>
    <dbReference type="NCBI Taxonomy" id="706186"/>
    <lineage>
        <taxon>Bacteria</taxon>
        <taxon>Pseudomonadati</taxon>
        <taxon>Bacteroidota</taxon>
        <taxon>Flavobacteriia</taxon>
        <taxon>Flavobacteriales</taxon>
        <taxon>Flavobacteriaceae</taxon>
        <taxon>Flavobacterium</taxon>
    </lineage>
</organism>
<dbReference type="Gene3D" id="2.40.128.520">
    <property type="match status" value="1"/>
</dbReference>
<keyword evidence="3" id="KW-1185">Reference proteome</keyword>
<dbReference type="Pfam" id="PF09917">
    <property type="entry name" value="DUF2147"/>
    <property type="match status" value="1"/>
</dbReference>
<feature type="domain" description="DUF2147" evidence="1">
    <location>
        <begin position="24"/>
        <end position="139"/>
    </location>
</feature>
<dbReference type="OrthoDB" id="9814399at2"/>
<gene>
    <name evidence="2" type="ORF">BC748_2769</name>
</gene>
<dbReference type="AlphaFoldDB" id="A0A4R6Q653"/>
<dbReference type="Proteomes" id="UP000295260">
    <property type="component" value="Unassembled WGS sequence"/>
</dbReference>
<name>A0A4R6Q653_9FLAO</name>
<protein>
    <submittedName>
        <fullName evidence="2">Uncharacterized protein (DUF2147 family)</fullName>
    </submittedName>
</protein>
<evidence type="ECO:0000313" key="2">
    <source>
        <dbReference type="EMBL" id="TDP57557.1"/>
    </source>
</evidence>
<dbReference type="PANTHER" id="PTHR36919">
    <property type="entry name" value="BLR1215 PROTEIN"/>
    <property type="match status" value="1"/>
</dbReference>
<proteinExistence type="predicted"/>
<dbReference type="RefSeq" id="WP_133533959.1">
    <property type="nucleotide sequence ID" value="NZ_SNXR01000018.1"/>
</dbReference>
<comment type="caution">
    <text evidence="2">The sequence shown here is derived from an EMBL/GenBank/DDBJ whole genome shotgun (WGS) entry which is preliminary data.</text>
</comment>
<dbReference type="EMBL" id="SNXR01000018">
    <property type="protein sequence ID" value="TDP57557.1"/>
    <property type="molecule type" value="Genomic_DNA"/>
</dbReference>
<dbReference type="PANTHER" id="PTHR36919:SF3">
    <property type="entry name" value="BLL5882 PROTEIN"/>
    <property type="match status" value="1"/>
</dbReference>